<proteinExistence type="predicted"/>
<dbReference type="EMBL" id="JAAAID010001281">
    <property type="protein sequence ID" value="KAG0010707.1"/>
    <property type="molecule type" value="Genomic_DNA"/>
</dbReference>
<keyword evidence="3" id="KW-1185">Reference proteome</keyword>
<evidence type="ECO:0000313" key="3">
    <source>
        <dbReference type="Proteomes" id="UP000703661"/>
    </source>
</evidence>
<feature type="compositionally biased region" description="Basic and acidic residues" evidence="1">
    <location>
        <begin position="272"/>
        <end position="295"/>
    </location>
</feature>
<comment type="caution">
    <text evidence="2">The sequence shown here is derived from an EMBL/GenBank/DDBJ whole genome shotgun (WGS) entry which is preliminary data.</text>
</comment>
<evidence type="ECO:0000256" key="1">
    <source>
        <dbReference type="SAM" id="MobiDB-lite"/>
    </source>
</evidence>
<feature type="region of interest" description="Disordered" evidence="1">
    <location>
        <begin position="365"/>
        <end position="387"/>
    </location>
</feature>
<sequence>MSRCPFEGRLRPLTQIQQTANALQQSANSSSRNDRNKNGNNVQQPRGFWGKIGMDAFVDWVTNPKNYERLQPASKTPGQKKPDIAKEISNYVKSMHDVQWSRDVVKTKLHYAKLKYNQAKRIANTLEDTMDPKKKAKIRETVLNLCPAFDRFDAVYSLIPAKEEESDENGKLQPTPPSPSSQMDDERPPPDSSSSSVSHDGSGDPALLNNSPPQAIDNGEESSANVVSDLTVEGRPEIEDHVAQSSRVNTGEPPQKRQRREDSHASNLSSGLRDDSHIEDANRDDLHREDERKETPPTTSISDFHARELEERRRSSPATGDDSHREAQPTPLTLESQARELEEKRKDLRLRELALDQREKEWFNRLINSEQASGGDGEGESAKNGGR</sequence>
<accession>A0A9P6MRR4</accession>
<feature type="compositionally biased region" description="Low complexity" evidence="1">
    <location>
        <begin position="192"/>
        <end position="205"/>
    </location>
</feature>
<name>A0A9P6MRR4_9FUNG</name>
<feature type="region of interest" description="Disordered" evidence="1">
    <location>
        <begin position="161"/>
        <end position="340"/>
    </location>
</feature>
<feature type="compositionally biased region" description="Low complexity" evidence="1">
    <location>
        <begin position="19"/>
        <end position="31"/>
    </location>
</feature>
<feature type="region of interest" description="Disordered" evidence="1">
    <location>
        <begin position="19"/>
        <end position="48"/>
    </location>
</feature>
<feature type="compositionally biased region" description="Basic and acidic residues" evidence="1">
    <location>
        <begin position="232"/>
        <end position="242"/>
    </location>
</feature>
<reference evidence="2" key="1">
    <citation type="journal article" date="2020" name="Fungal Divers.">
        <title>Resolving the Mortierellaceae phylogeny through synthesis of multi-gene phylogenetics and phylogenomics.</title>
        <authorList>
            <person name="Vandepol N."/>
            <person name="Liber J."/>
            <person name="Desiro A."/>
            <person name="Na H."/>
            <person name="Kennedy M."/>
            <person name="Barry K."/>
            <person name="Grigoriev I.V."/>
            <person name="Miller A.N."/>
            <person name="O'Donnell K."/>
            <person name="Stajich J.E."/>
            <person name="Bonito G."/>
        </authorList>
    </citation>
    <scope>NUCLEOTIDE SEQUENCE</scope>
    <source>
        <strain evidence="2">NRRL 2769</strain>
    </source>
</reference>
<dbReference type="AlphaFoldDB" id="A0A9P6MRR4"/>
<evidence type="ECO:0000313" key="2">
    <source>
        <dbReference type="EMBL" id="KAG0010707.1"/>
    </source>
</evidence>
<feature type="compositionally biased region" description="Basic and acidic residues" evidence="1">
    <location>
        <begin position="304"/>
        <end position="314"/>
    </location>
</feature>
<organism evidence="2 3">
    <name type="scientific">Entomortierella chlamydospora</name>
    <dbReference type="NCBI Taxonomy" id="101097"/>
    <lineage>
        <taxon>Eukaryota</taxon>
        <taxon>Fungi</taxon>
        <taxon>Fungi incertae sedis</taxon>
        <taxon>Mucoromycota</taxon>
        <taxon>Mortierellomycotina</taxon>
        <taxon>Mortierellomycetes</taxon>
        <taxon>Mortierellales</taxon>
        <taxon>Mortierellaceae</taxon>
        <taxon>Entomortierella</taxon>
    </lineage>
</organism>
<gene>
    <name evidence="2" type="ORF">BGZ80_001249</name>
</gene>
<protein>
    <submittedName>
        <fullName evidence="2">Uncharacterized protein</fullName>
    </submittedName>
</protein>
<dbReference type="Proteomes" id="UP000703661">
    <property type="component" value="Unassembled WGS sequence"/>
</dbReference>